<name>W7TD22_9STRA</name>
<feature type="region of interest" description="Disordered" evidence="1">
    <location>
        <begin position="1"/>
        <end position="80"/>
    </location>
</feature>
<sequence>LTSFLDDTEEEEEEEEEERRPSAPSPPPSCRPSLPHPDTHTAPDDGIAAIQEGKEGGRREGGKEGGREGGKNGKDVTAPVQPAYLDLETFASAEALEVKEGGGRDKRELCP</sequence>
<dbReference type="EMBL" id="AZIL01001330">
    <property type="protein sequence ID" value="EWM24152.1"/>
    <property type="molecule type" value="Genomic_DNA"/>
</dbReference>
<organism evidence="2 3">
    <name type="scientific">Nannochloropsis gaditana</name>
    <dbReference type="NCBI Taxonomy" id="72520"/>
    <lineage>
        <taxon>Eukaryota</taxon>
        <taxon>Sar</taxon>
        <taxon>Stramenopiles</taxon>
        <taxon>Ochrophyta</taxon>
        <taxon>Eustigmatophyceae</taxon>
        <taxon>Eustigmatales</taxon>
        <taxon>Monodopsidaceae</taxon>
        <taxon>Nannochloropsis</taxon>
    </lineage>
</organism>
<feature type="non-terminal residue" evidence="2">
    <location>
        <position position="1"/>
    </location>
</feature>
<accession>W7TD22</accession>
<evidence type="ECO:0000313" key="3">
    <source>
        <dbReference type="Proteomes" id="UP000019335"/>
    </source>
</evidence>
<reference evidence="2 3" key="1">
    <citation type="journal article" date="2014" name="Mol. Plant">
        <title>Chromosome Scale Genome Assembly and Transcriptome Profiling of Nannochloropsis gaditana in Nitrogen Depletion.</title>
        <authorList>
            <person name="Corteggiani Carpinelli E."/>
            <person name="Telatin A."/>
            <person name="Vitulo N."/>
            <person name="Forcato C."/>
            <person name="D'Angelo M."/>
            <person name="Schiavon R."/>
            <person name="Vezzi A."/>
            <person name="Giacometti G.M."/>
            <person name="Morosinotto T."/>
            <person name="Valle G."/>
        </authorList>
    </citation>
    <scope>NUCLEOTIDE SEQUENCE [LARGE SCALE GENOMIC DNA]</scope>
    <source>
        <strain evidence="2 3">B-31</strain>
    </source>
</reference>
<dbReference type="AlphaFoldDB" id="W7TD22"/>
<dbReference type="Proteomes" id="UP000019335">
    <property type="component" value="Chromosome 14"/>
</dbReference>
<evidence type="ECO:0000256" key="1">
    <source>
        <dbReference type="SAM" id="MobiDB-lite"/>
    </source>
</evidence>
<proteinExistence type="predicted"/>
<feature type="compositionally biased region" description="Basic and acidic residues" evidence="1">
    <location>
        <begin position="52"/>
        <end position="74"/>
    </location>
</feature>
<comment type="caution">
    <text evidence="2">The sequence shown here is derived from an EMBL/GenBank/DDBJ whole genome shotgun (WGS) entry which is preliminary data.</text>
</comment>
<keyword evidence="3" id="KW-1185">Reference proteome</keyword>
<feature type="compositionally biased region" description="Acidic residues" evidence="1">
    <location>
        <begin position="1"/>
        <end position="17"/>
    </location>
</feature>
<gene>
    <name evidence="2" type="ORF">Naga_103947g1</name>
</gene>
<protein>
    <submittedName>
        <fullName evidence="2">Uncharacterized protein</fullName>
    </submittedName>
</protein>
<evidence type="ECO:0000313" key="2">
    <source>
        <dbReference type="EMBL" id="EWM24152.1"/>
    </source>
</evidence>